<dbReference type="AlphaFoldDB" id="A0A1I6PFW1"/>
<feature type="transmembrane region" description="Helical" evidence="1">
    <location>
        <begin position="139"/>
        <end position="160"/>
    </location>
</feature>
<feature type="transmembrane region" description="Helical" evidence="1">
    <location>
        <begin position="43"/>
        <end position="65"/>
    </location>
</feature>
<keyword evidence="1" id="KW-0812">Transmembrane</keyword>
<dbReference type="OrthoDB" id="9808870at2"/>
<dbReference type="Proteomes" id="UP000183209">
    <property type="component" value="Unassembled WGS sequence"/>
</dbReference>
<evidence type="ECO:0000256" key="1">
    <source>
        <dbReference type="SAM" id="Phobius"/>
    </source>
</evidence>
<dbReference type="RefSeq" id="WP_074976412.1">
    <property type="nucleotide sequence ID" value="NZ_FPAG01000001.1"/>
</dbReference>
<gene>
    <name evidence="2" type="ORF">SAMN04487906_0275</name>
</gene>
<feature type="transmembrane region" description="Helical" evidence="1">
    <location>
        <begin position="71"/>
        <end position="89"/>
    </location>
</feature>
<feature type="transmembrane region" description="Helical" evidence="1">
    <location>
        <begin position="172"/>
        <end position="188"/>
    </location>
</feature>
<dbReference type="InterPro" id="IPR032809">
    <property type="entry name" value="Put_HupE_UreJ"/>
</dbReference>
<name>A0A1I6PFW1_9FLAO</name>
<dbReference type="Pfam" id="PF13795">
    <property type="entry name" value="HupE_UreJ_2"/>
    <property type="match status" value="1"/>
</dbReference>
<sequence length="194" mass="22166">MDQFWFYFKLGLTHVLDLSAYDHILFLVALTVPFTFKDWKRVLWLVTVFTIGHTVALVLSSYNVVSIRVDLVEFLIPVTILATALFNLFTAGKGARKEKLGVTFFVTLFFGVIHGLGFSNYFKEIIAGQESKLWPLIEFGLGVEAAQVIIVLLVLIFSFIAQSIFRFNKRDWILIISSIVIGFVIPMLRETYPY</sequence>
<dbReference type="EMBL" id="FPAG01000001">
    <property type="protein sequence ID" value="SFS39060.1"/>
    <property type="molecule type" value="Genomic_DNA"/>
</dbReference>
<organism evidence="2 3">
    <name type="scientific">Zhouia amylolytica</name>
    <dbReference type="NCBI Taxonomy" id="376730"/>
    <lineage>
        <taxon>Bacteria</taxon>
        <taxon>Pseudomonadati</taxon>
        <taxon>Bacteroidota</taxon>
        <taxon>Flavobacteriia</taxon>
        <taxon>Flavobacteriales</taxon>
        <taxon>Flavobacteriaceae</taxon>
        <taxon>Zhouia</taxon>
    </lineage>
</organism>
<feature type="transmembrane region" description="Helical" evidence="1">
    <location>
        <begin position="20"/>
        <end position="36"/>
    </location>
</feature>
<reference evidence="2 3" key="1">
    <citation type="submission" date="2016-10" db="EMBL/GenBank/DDBJ databases">
        <authorList>
            <person name="de Groot N.N."/>
        </authorList>
    </citation>
    <scope>NUCLEOTIDE SEQUENCE [LARGE SCALE GENOMIC DNA]</scope>
    <source>
        <strain evidence="2 3">CGMCC 1.6114</strain>
    </source>
</reference>
<feature type="transmembrane region" description="Helical" evidence="1">
    <location>
        <begin position="101"/>
        <end position="119"/>
    </location>
</feature>
<evidence type="ECO:0000313" key="3">
    <source>
        <dbReference type="Proteomes" id="UP000183209"/>
    </source>
</evidence>
<evidence type="ECO:0000313" key="2">
    <source>
        <dbReference type="EMBL" id="SFS39060.1"/>
    </source>
</evidence>
<keyword evidence="1" id="KW-0472">Membrane</keyword>
<protein>
    <submittedName>
        <fullName evidence="2">HupE / UreJ protein</fullName>
    </submittedName>
</protein>
<accession>A0A1I6PFW1</accession>
<proteinExistence type="predicted"/>
<keyword evidence="1" id="KW-1133">Transmembrane helix</keyword>